<dbReference type="AlphaFoldDB" id="G7QCG6"/>
<dbReference type="STRING" id="694327.DFW101_0105"/>
<dbReference type="EMBL" id="CM001368">
    <property type="protein sequence ID" value="EHJ46122.1"/>
    <property type="molecule type" value="Genomic_DNA"/>
</dbReference>
<evidence type="ECO:0000256" key="1">
    <source>
        <dbReference type="ARBA" id="ARBA00022603"/>
    </source>
</evidence>
<dbReference type="Pfam" id="PF13649">
    <property type="entry name" value="Methyltransf_25"/>
    <property type="match status" value="1"/>
</dbReference>
<feature type="domain" description="Methyltransferase" evidence="4">
    <location>
        <begin position="55"/>
        <end position="146"/>
    </location>
</feature>
<evidence type="ECO:0000256" key="2">
    <source>
        <dbReference type="ARBA" id="ARBA00022679"/>
    </source>
</evidence>
<keyword evidence="1 5" id="KW-0489">Methyltransferase</keyword>
<accession>G7QCG6</accession>
<evidence type="ECO:0000259" key="4">
    <source>
        <dbReference type="Pfam" id="PF13649"/>
    </source>
</evidence>
<evidence type="ECO:0000313" key="6">
    <source>
        <dbReference type="Proteomes" id="UP000004662"/>
    </source>
</evidence>
<keyword evidence="6" id="KW-1185">Reference proteome</keyword>
<dbReference type="GO" id="GO:0032259">
    <property type="term" value="P:methylation"/>
    <property type="evidence" value="ECO:0007669"/>
    <property type="project" value="UniProtKB-KW"/>
</dbReference>
<proteinExistence type="predicted"/>
<dbReference type="InterPro" id="IPR029063">
    <property type="entry name" value="SAM-dependent_MTases_sf"/>
</dbReference>
<dbReference type="SUPFAM" id="SSF53335">
    <property type="entry name" value="S-adenosyl-L-methionine-dependent methyltransferases"/>
    <property type="match status" value="1"/>
</dbReference>
<dbReference type="OrthoDB" id="529208at2"/>
<dbReference type="RefSeq" id="WP_009179580.1">
    <property type="nucleotide sequence ID" value="NZ_CM001368.1"/>
</dbReference>
<dbReference type="PANTHER" id="PTHR43464">
    <property type="entry name" value="METHYLTRANSFERASE"/>
    <property type="match status" value="1"/>
</dbReference>
<evidence type="ECO:0000256" key="3">
    <source>
        <dbReference type="ARBA" id="ARBA00022691"/>
    </source>
</evidence>
<organism evidence="5 6">
    <name type="scientific">Solidesulfovibrio carbinoliphilus subsp. oakridgensis</name>
    <dbReference type="NCBI Taxonomy" id="694327"/>
    <lineage>
        <taxon>Bacteria</taxon>
        <taxon>Pseudomonadati</taxon>
        <taxon>Thermodesulfobacteriota</taxon>
        <taxon>Desulfovibrionia</taxon>
        <taxon>Desulfovibrionales</taxon>
        <taxon>Desulfovibrionaceae</taxon>
        <taxon>Solidesulfovibrio</taxon>
    </lineage>
</organism>
<dbReference type="CDD" id="cd02440">
    <property type="entry name" value="AdoMet_MTases"/>
    <property type="match status" value="1"/>
</dbReference>
<reference evidence="6" key="1">
    <citation type="journal article" date="2015" name="Genome Announc.">
        <title>High-Quality Draft Genome Sequence of Desulfovibrio carbinoliphilus FW-101-2B, an Organic Acid-Oxidizing Sulfate-Reducing Bacterium Isolated from Uranium(VI)-Contaminated Groundwater.</title>
        <authorList>
            <person name="Ramsay B.D."/>
            <person name="Hwang C."/>
            <person name="Woo H.L."/>
            <person name="Carroll S.L."/>
            <person name="Lucas S."/>
            <person name="Han J."/>
            <person name="Lapidus A.L."/>
            <person name="Cheng J.F."/>
            <person name="Goodwin L.A."/>
            <person name="Pitluck S."/>
            <person name="Peters L."/>
            <person name="Chertkov O."/>
            <person name="Held B."/>
            <person name="Detter J.C."/>
            <person name="Han C.S."/>
            <person name="Tapia R."/>
            <person name="Land M.L."/>
            <person name="Hauser L.J."/>
            <person name="Kyrpides N.C."/>
            <person name="Ivanova N.N."/>
            <person name="Mikhailova N."/>
            <person name="Pagani I."/>
            <person name="Woyke T."/>
            <person name="Arkin A.P."/>
            <person name="Dehal P."/>
            <person name="Chivian D."/>
            <person name="Criddle C.S."/>
            <person name="Wu W."/>
            <person name="Chakraborty R."/>
            <person name="Hazen T.C."/>
            <person name="Fields M.W."/>
        </authorList>
    </citation>
    <scope>NUCLEOTIDE SEQUENCE [LARGE SCALE GENOMIC DNA]</scope>
    <source>
        <strain evidence="6">FW-101-2B</strain>
    </source>
</reference>
<dbReference type="InterPro" id="IPR041698">
    <property type="entry name" value="Methyltransf_25"/>
</dbReference>
<name>G7QCG6_9BACT</name>
<dbReference type="PANTHER" id="PTHR43464:SF19">
    <property type="entry name" value="UBIQUINONE BIOSYNTHESIS O-METHYLTRANSFERASE, MITOCHONDRIAL"/>
    <property type="match status" value="1"/>
</dbReference>
<sequence length="256" mass="29007">MIAEERKMRERAFHDRRFGVADGSRPVLETAYRLMLPANRRYHQAMEAVRPLGRVLDYGCGNGDNALVFARRGLDITGIDISRSGVEHARAEAARVGLDTEFQVMDAEDLDFPDNTFAAVSGKGILHHLNLDRALSEIGRVLTPAGRAVFIEPLGHNPFINWYRRRTPEARTPDERPLRATDLDRVRTYFQDVKFTYFNLTTLCALPFGDGETFDTVFSLCGRLDGWLLGAFPWLGRYSWVVFMDMRGPVKPSGRP</sequence>
<evidence type="ECO:0000313" key="5">
    <source>
        <dbReference type="EMBL" id="EHJ46122.1"/>
    </source>
</evidence>
<dbReference type="HOGENOM" id="CLU_087236_0_0_7"/>
<dbReference type="Gene3D" id="3.40.50.150">
    <property type="entry name" value="Vaccinia Virus protein VP39"/>
    <property type="match status" value="1"/>
</dbReference>
<dbReference type="eggNOG" id="COG2226">
    <property type="taxonomic scope" value="Bacteria"/>
</dbReference>
<gene>
    <name evidence="5" type="ORF">DFW101_0105</name>
</gene>
<keyword evidence="2" id="KW-0808">Transferase</keyword>
<protein>
    <submittedName>
        <fullName evidence="5">Methyltransferase type 11</fullName>
    </submittedName>
</protein>
<dbReference type="Proteomes" id="UP000004662">
    <property type="component" value="Chromosome"/>
</dbReference>
<dbReference type="GO" id="GO:0008168">
    <property type="term" value="F:methyltransferase activity"/>
    <property type="evidence" value="ECO:0007669"/>
    <property type="project" value="UniProtKB-KW"/>
</dbReference>
<keyword evidence="3" id="KW-0949">S-adenosyl-L-methionine</keyword>